<keyword evidence="13" id="KW-0496">Mitochondrion</keyword>
<dbReference type="OrthoDB" id="264015at2759"/>
<comment type="pathway">
    <text evidence="3">Polyol metabolism; glycerol degradation.</text>
</comment>
<dbReference type="Pfam" id="PF01266">
    <property type="entry name" value="DAO"/>
    <property type="match status" value="1"/>
</dbReference>
<keyword evidence="11" id="KW-0809">Transit peptide</keyword>
<dbReference type="PANTHER" id="PTHR11985:SF15">
    <property type="entry name" value="GLYCEROL-3-PHOSPHATE DEHYDROGENASE, MITOCHONDRIAL"/>
    <property type="match status" value="1"/>
</dbReference>
<evidence type="ECO:0000256" key="13">
    <source>
        <dbReference type="ARBA" id="ARBA00023128"/>
    </source>
</evidence>
<organism evidence="17 18">
    <name type="scientific">Daphnia galeata</name>
    <dbReference type="NCBI Taxonomy" id="27404"/>
    <lineage>
        <taxon>Eukaryota</taxon>
        <taxon>Metazoa</taxon>
        <taxon>Ecdysozoa</taxon>
        <taxon>Arthropoda</taxon>
        <taxon>Crustacea</taxon>
        <taxon>Branchiopoda</taxon>
        <taxon>Diplostraca</taxon>
        <taxon>Cladocera</taxon>
        <taxon>Anomopoda</taxon>
        <taxon>Daphniidae</taxon>
        <taxon>Daphnia</taxon>
    </lineage>
</organism>
<evidence type="ECO:0000256" key="10">
    <source>
        <dbReference type="ARBA" id="ARBA00022837"/>
    </source>
</evidence>
<dbReference type="SUPFAM" id="SSF54373">
    <property type="entry name" value="FAD-linked reductases, C-terminal domain"/>
    <property type="match status" value="1"/>
</dbReference>
<evidence type="ECO:0000256" key="1">
    <source>
        <dbReference type="ARBA" id="ARBA00001974"/>
    </source>
</evidence>
<dbReference type="FunFam" id="1.10.8.870:FF:000001">
    <property type="entry name" value="Glycerol-3-phosphate dehydrogenase"/>
    <property type="match status" value="1"/>
</dbReference>
<keyword evidence="6 14" id="KW-0285">Flavoprotein</keyword>
<dbReference type="InterPro" id="IPR006076">
    <property type="entry name" value="FAD-dep_OxRdtase"/>
</dbReference>
<dbReference type="Gene3D" id="1.10.238.10">
    <property type="entry name" value="EF-hand"/>
    <property type="match status" value="2"/>
</dbReference>
<dbReference type="PROSITE" id="PS00977">
    <property type="entry name" value="FAD_G3PDH_1"/>
    <property type="match status" value="1"/>
</dbReference>
<name>A0A8J2RX13_9CRUS</name>
<evidence type="ECO:0000256" key="2">
    <source>
        <dbReference type="ARBA" id="ARBA00004173"/>
    </source>
</evidence>
<evidence type="ECO:0000256" key="5">
    <source>
        <dbReference type="ARBA" id="ARBA00013029"/>
    </source>
</evidence>
<evidence type="ECO:0000256" key="4">
    <source>
        <dbReference type="ARBA" id="ARBA00007330"/>
    </source>
</evidence>
<comment type="subcellular location">
    <subcellularLocation>
        <location evidence="2">Mitochondrion</location>
    </subcellularLocation>
</comment>
<comment type="catalytic activity">
    <reaction evidence="14">
        <text>a quinone + sn-glycerol 3-phosphate = dihydroxyacetone phosphate + a quinol</text>
        <dbReference type="Rhea" id="RHEA:18977"/>
        <dbReference type="ChEBI" id="CHEBI:24646"/>
        <dbReference type="ChEBI" id="CHEBI:57597"/>
        <dbReference type="ChEBI" id="CHEBI:57642"/>
        <dbReference type="ChEBI" id="CHEBI:132124"/>
        <dbReference type="EC" id="1.1.5.3"/>
    </reaction>
</comment>
<keyword evidence="10" id="KW-0106">Calcium</keyword>
<dbReference type="InterPro" id="IPR036188">
    <property type="entry name" value="FAD/NAD-bd_sf"/>
</dbReference>
<dbReference type="EC" id="1.1.5.3" evidence="5 14"/>
<dbReference type="InterPro" id="IPR011992">
    <property type="entry name" value="EF-hand-dom_pair"/>
</dbReference>
<dbReference type="PROSITE" id="PS50222">
    <property type="entry name" value="EF_HAND_2"/>
    <property type="match status" value="2"/>
</dbReference>
<dbReference type="FunFam" id="3.30.9.10:FF:000001">
    <property type="entry name" value="Glycerol-3-phosphate dehydrogenase"/>
    <property type="match status" value="1"/>
</dbReference>
<dbReference type="Proteomes" id="UP000789390">
    <property type="component" value="Unassembled WGS sequence"/>
</dbReference>
<feature type="compositionally biased region" description="Basic and acidic residues" evidence="15">
    <location>
        <begin position="744"/>
        <end position="759"/>
    </location>
</feature>
<dbReference type="Gene3D" id="3.30.9.10">
    <property type="entry name" value="D-Amino Acid Oxidase, subunit A, domain 2"/>
    <property type="match status" value="1"/>
</dbReference>
<dbReference type="InterPro" id="IPR002048">
    <property type="entry name" value="EF_hand_dom"/>
</dbReference>
<dbReference type="PROSITE" id="PS00018">
    <property type="entry name" value="EF_HAND_1"/>
    <property type="match status" value="1"/>
</dbReference>
<dbReference type="GO" id="GO:0004368">
    <property type="term" value="F:glycerol-3-phosphate dehydrogenase (quinone) activity"/>
    <property type="evidence" value="ECO:0007669"/>
    <property type="project" value="UniProtKB-EC"/>
</dbReference>
<keyword evidence="12 14" id="KW-0560">Oxidoreductase</keyword>
<evidence type="ECO:0000313" key="17">
    <source>
        <dbReference type="EMBL" id="CAH0106552.1"/>
    </source>
</evidence>
<dbReference type="GO" id="GO:0006072">
    <property type="term" value="P:glycerol-3-phosphate metabolic process"/>
    <property type="evidence" value="ECO:0007669"/>
    <property type="project" value="UniProtKB-UniRule"/>
</dbReference>
<evidence type="ECO:0000256" key="3">
    <source>
        <dbReference type="ARBA" id="ARBA00004745"/>
    </source>
</evidence>
<evidence type="ECO:0000256" key="14">
    <source>
        <dbReference type="RuleBase" id="RU361217"/>
    </source>
</evidence>
<dbReference type="InterPro" id="IPR031656">
    <property type="entry name" value="DAO_C"/>
</dbReference>
<evidence type="ECO:0000256" key="12">
    <source>
        <dbReference type="ARBA" id="ARBA00023002"/>
    </source>
</evidence>
<dbReference type="SUPFAM" id="SSF51905">
    <property type="entry name" value="FAD/NAD(P)-binding domain"/>
    <property type="match status" value="1"/>
</dbReference>
<dbReference type="AlphaFoldDB" id="A0A8J2RX13"/>
<dbReference type="PANTHER" id="PTHR11985">
    <property type="entry name" value="GLYCEROL-3-PHOSPHATE DEHYDROGENASE"/>
    <property type="match status" value="1"/>
</dbReference>
<feature type="region of interest" description="Disordered" evidence="15">
    <location>
        <begin position="743"/>
        <end position="767"/>
    </location>
</feature>
<evidence type="ECO:0000313" key="18">
    <source>
        <dbReference type="Proteomes" id="UP000789390"/>
    </source>
</evidence>
<dbReference type="InterPro" id="IPR038299">
    <property type="entry name" value="DAO_C_sf"/>
</dbReference>
<comment type="cofactor">
    <cofactor evidence="1 14">
        <name>FAD</name>
        <dbReference type="ChEBI" id="CHEBI:57692"/>
    </cofactor>
</comment>
<accession>A0A8J2RX13</accession>
<feature type="domain" description="EF-hand" evidence="16">
    <location>
        <begin position="622"/>
        <end position="657"/>
    </location>
</feature>
<reference evidence="17" key="1">
    <citation type="submission" date="2021-11" db="EMBL/GenBank/DDBJ databases">
        <authorList>
            <person name="Schell T."/>
        </authorList>
    </citation>
    <scope>NUCLEOTIDE SEQUENCE</scope>
    <source>
        <strain evidence="17">M5</strain>
    </source>
</reference>
<dbReference type="SMART" id="SM00054">
    <property type="entry name" value="EFh"/>
    <property type="match status" value="2"/>
</dbReference>
<dbReference type="Gene3D" id="1.10.8.870">
    <property type="entry name" value="Alpha-glycerophosphate oxidase, cap domain"/>
    <property type="match status" value="1"/>
</dbReference>
<dbReference type="FunFam" id="3.50.50.60:FF:000449">
    <property type="entry name" value="Glycerol-3-phosphate dehydrogenase, mitochondrial"/>
    <property type="match status" value="1"/>
</dbReference>
<feature type="domain" description="EF-hand" evidence="16">
    <location>
        <begin position="695"/>
        <end position="730"/>
    </location>
</feature>
<dbReference type="GO" id="GO:0005739">
    <property type="term" value="C:mitochondrion"/>
    <property type="evidence" value="ECO:0007669"/>
    <property type="project" value="UniProtKB-SubCell"/>
</dbReference>
<dbReference type="PROSITE" id="PS00978">
    <property type="entry name" value="FAD_G3PDH_2"/>
    <property type="match status" value="1"/>
</dbReference>
<dbReference type="EMBL" id="CAKKLH010000224">
    <property type="protein sequence ID" value="CAH0106552.1"/>
    <property type="molecule type" value="Genomic_DNA"/>
</dbReference>
<dbReference type="Gene3D" id="3.50.50.60">
    <property type="entry name" value="FAD/NAD(P)-binding domain"/>
    <property type="match status" value="1"/>
</dbReference>
<dbReference type="PRINTS" id="PR01001">
    <property type="entry name" value="FADG3PDH"/>
</dbReference>
<keyword evidence="8" id="KW-0677">Repeat</keyword>
<evidence type="ECO:0000256" key="7">
    <source>
        <dbReference type="ARBA" id="ARBA00022723"/>
    </source>
</evidence>
<evidence type="ECO:0000256" key="9">
    <source>
        <dbReference type="ARBA" id="ARBA00022827"/>
    </source>
</evidence>
<proteinExistence type="inferred from homology"/>
<dbReference type="InterPro" id="IPR000447">
    <property type="entry name" value="G3P_DH_FAD-dep"/>
</dbReference>
<dbReference type="GO" id="GO:0005509">
    <property type="term" value="F:calcium ion binding"/>
    <property type="evidence" value="ECO:0007669"/>
    <property type="project" value="InterPro"/>
</dbReference>
<comment type="similarity">
    <text evidence="4 14">Belongs to the FAD-dependent glycerol-3-phosphate dehydrogenase family.</text>
</comment>
<dbReference type="InterPro" id="IPR018247">
    <property type="entry name" value="EF_Hand_1_Ca_BS"/>
</dbReference>
<evidence type="ECO:0000256" key="11">
    <source>
        <dbReference type="ARBA" id="ARBA00022946"/>
    </source>
</evidence>
<sequence>MAASRIRKLTAGGIALGGTVALASWVFGDDSHTKKQFGLHVHAADHLKARPNKPLPTRSEQLKALEDETYDVLIIGGGATGAGCALDSVSRGLKTALVELDDFSSGTSSRSTKLLHGGVRYLQKAIFNLDIEQYRMVKEALHERANLLEIAPHLSYPLPIMLPVYTWWQIPYYWSGIKMYDLVAGSKCIKSSYVLSKEKAIELFPMLRKDKLCGAIVYYDGQHNDARMNISIALTAARLGATVANHVRVVSLTKNKDSEGKEKISGARVRDEVTGKEWEVRAKCVINATGPFTDSIREMDQQSVNKICAPSAGVHIVLPDYYSPANMGLLDPSTSDGRVIFFLPWQGLTIAGTTDTPCEVTHHPSPTEADIEFILGEIRSYLSPDIEVRRGDVLSAWSGIRPLVSDPNKPDSQSLVRNHIVHVSDSGLVTIAGGKWTTYRSMAMETLDAAVEKCNLPAVRGSATDGLLLEGAHGWTPTMFIRLVQDFGLESEVAKHLSETYGDRAFSVAKLAALTGKRWPIVGKRLHEEFPYIDAEVRYAVREYACTAVDVIARRLRLAFLNVQAAEEALPSIISIMAEELKWSEDEQKRQHAEAVKFVREEMGQQVNRQSRDKIPINLSREEISNYIKRFQALDQDKKGYISINDIRRGLKIGDLIPNHEISGEEIHAALNKVDLRLNGQTDLSEFIQRQGESISGTMMHDILREVDVNSNGLVELDEFLQLMACIKSGRVTNSRFDQLAQEAQKDAEEEEAKRKAIPVDRSGGGV</sequence>
<gene>
    <name evidence="17" type="ORF">DGAL_LOCUS9707</name>
</gene>
<evidence type="ECO:0000256" key="15">
    <source>
        <dbReference type="SAM" id="MobiDB-lite"/>
    </source>
</evidence>
<keyword evidence="18" id="KW-1185">Reference proteome</keyword>
<keyword evidence="9" id="KW-0274">FAD</keyword>
<dbReference type="SUPFAM" id="SSF47473">
    <property type="entry name" value="EF-hand"/>
    <property type="match status" value="1"/>
</dbReference>
<protein>
    <recommendedName>
        <fullName evidence="5 14">Glycerol-3-phosphate dehydrogenase</fullName>
        <ecNumber evidence="5 14">1.1.5.3</ecNumber>
    </recommendedName>
</protein>
<comment type="caution">
    <text evidence="17">The sequence shown here is derived from an EMBL/GenBank/DDBJ whole genome shotgun (WGS) entry which is preliminary data.</text>
</comment>
<keyword evidence="7" id="KW-0479">Metal-binding</keyword>
<dbReference type="Pfam" id="PF16901">
    <property type="entry name" value="DAO_C"/>
    <property type="match status" value="1"/>
</dbReference>
<evidence type="ECO:0000256" key="6">
    <source>
        <dbReference type="ARBA" id="ARBA00022630"/>
    </source>
</evidence>
<evidence type="ECO:0000259" key="16">
    <source>
        <dbReference type="PROSITE" id="PS50222"/>
    </source>
</evidence>
<evidence type="ECO:0000256" key="8">
    <source>
        <dbReference type="ARBA" id="ARBA00022737"/>
    </source>
</evidence>